<gene>
    <name evidence="5" type="ORF">E2562_036725</name>
</gene>
<dbReference type="Gene3D" id="1.10.10.10">
    <property type="entry name" value="Winged helix-like DNA-binding domain superfamily/Winged helix DNA-binding domain"/>
    <property type="match status" value="1"/>
</dbReference>
<evidence type="ECO:0000259" key="4">
    <source>
        <dbReference type="Pfam" id="PF08100"/>
    </source>
</evidence>
<feature type="domain" description="O-methyltransferase dimerisation" evidence="4">
    <location>
        <begin position="25"/>
        <end position="114"/>
    </location>
</feature>
<organism evidence="5 6">
    <name type="scientific">Oryza meyeriana var. granulata</name>
    <dbReference type="NCBI Taxonomy" id="110450"/>
    <lineage>
        <taxon>Eukaryota</taxon>
        <taxon>Viridiplantae</taxon>
        <taxon>Streptophyta</taxon>
        <taxon>Embryophyta</taxon>
        <taxon>Tracheophyta</taxon>
        <taxon>Spermatophyta</taxon>
        <taxon>Magnoliopsida</taxon>
        <taxon>Liliopsida</taxon>
        <taxon>Poales</taxon>
        <taxon>Poaceae</taxon>
        <taxon>BOP clade</taxon>
        <taxon>Oryzoideae</taxon>
        <taxon>Oryzeae</taxon>
        <taxon>Oryzinae</taxon>
        <taxon>Oryza</taxon>
        <taxon>Oryza meyeriana</taxon>
    </lineage>
</organism>
<dbReference type="InterPro" id="IPR016461">
    <property type="entry name" value="COMT-like"/>
</dbReference>
<evidence type="ECO:0000313" key="5">
    <source>
        <dbReference type="EMBL" id="KAF0920720.1"/>
    </source>
</evidence>
<keyword evidence="3" id="KW-0949">S-adenosyl-L-methionine</keyword>
<name>A0A6G1E7G4_9ORYZ</name>
<dbReference type="OrthoDB" id="689987at2759"/>
<dbReference type="InterPro" id="IPR036388">
    <property type="entry name" value="WH-like_DNA-bd_sf"/>
</dbReference>
<dbReference type="GO" id="GO:0032259">
    <property type="term" value="P:methylation"/>
    <property type="evidence" value="ECO:0007669"/>
    <property type="project" value="UniProtKB-KW"/>
</dbReference>
<dbReference type="EMBL" id="SPHZ02000005">
    <property type="protein sequence ID" value="KAF0920720.1"/>
    <property type="molecule type" value="Genomic_DNA"/>
</dbReference>
<dbReference type="GO" id="GO:0008168">
    <property type="term" value="F:methyltransferase activity"/>
    <property type="evidence" value="ECO:0007669"/>
    <property type="project" value="UniProtKB-KW"/>
</dbReference>
<dbReference type="SUPFAM" id="SSF46785">
    <property type="entry name" value="Winged helix' DNA-binding domain"/>
    <property type="match status" value="1"/>
</dbReference>
<keyword evidence="6" id="KW-1185">Reference proteome</keyword>
<dbReference type="PROSITE" id="PS51683">
    <property type="entry name" value="SAM_OMT_II"/>
    <property type="match status" value="1"/>
</dbReference>
<protein>
    <recommendedName>
        <fullName evidence="4">O-methyltransferase dimerisation domain-containing protein</fullName>
    </recommendedName>
</protein>
<dbReference type="Pfam" id="PF08100">
    <property type="entry name" value="Dimerisation"/>
    <property type="match status" value="1"/>
</dbReference>
<keyword evidence="2" id="KW-0808">Transferase</keyword>
<dbReference type="FunFam" id="1.10.10.10:FF:000213">
    <property type="entry name" value="Coniferyl alcohol 9-O-methyltransferase"/>
    <property type="match status" value="1"/>
</dbReference>
<reference evidence="5 6" key="1">
    <citation type="submission" date="2019-11" db="EMBL/GenBank/DDBJ databases">
        <title>Whole genome sequence of Oryza granulata.</title>
        <authorList>
            <person name="Li W."/>
        </authorList>
    </citation>
    <scope>NUCLEOTIDE SEQUENCE [LARGE SCALE GENOMIC DNA]</scope>
    <source>
        <strain evidence="6">cv. Menghai</strain>
        <tissue evidence="5">Leaf</tissue>
    </source>
</reference>
<dbReference type="Proteomes" id="UP000479710">
    <property type="component" value="Unassembled WGS sequence"/>
</dbReference>
<evidence type="ECO:0000313" key="6">
    <source>
        <dbReference type="Proteomes" id="UP000479710"/>
    </source>
</evidence>
<accession>A0A6G1E7G4</accession>
<dbReference type="PANTHER" id="PTHR11746">
    <property type="entry name" value="O-METHYLTRANSFERASE"/>
    <property type="match status" value="1"/>
</dbReference>
<dbReference type="InterPro" id="IPR012967">
    <property type="entry name" value="COMT_dimerisation"/>
</dbReference>
<proteinExistence type="predicted"/>
<sequence>MEQEQQAGHAKLPHEQMLQASTELMHHSLGYVRSMALGCAAKLGVADAIHRAGGRATLDDLQAALSLHPSKLPYLGRVMRLLVASDVFAQVEEEDDASGGGCYRLTPVSSLLMTTGDGGRSLLPLVLLQLSPLCVTPAMSMAKLGAKPGFIVAGVEATMFGLLICCCRLGRWAWAVENGPSGWAY</sequence>
<evidence type="ECO:0000256" key="1">
    <source>
        <dbReference type="ARBA" id="ARBA00022603"/>
    </source>
</evidence>
<dbReference type="GO" id="GO:0046983">
    <property type="term" value="F:protein dimerization activity"/>
    <property type="evidence" value="ECO:0007669"/>
    <property type="project" value="InterPro"/>
</dbReference>
<comment type="caution">
    <text evidence="5">The sequence shown here is derived from an EMBL/GenBank/DDBJ whole genome shotgun (WGS) entry which is preliminary data.</text>
</comment>
<evidence type="ECO:0000256" key="3">
    <source>
        <dbReference type="ARBA" id="ARBA00022691"/>
    </source>
</evidence>
<dbReference type="InterPro" id="IPR036390">
    <property type="entry name" value="WH_DNA-bd_sf"/>
</dbReference>
<dbReference type="AlphaFoldDB" id="A0A6G1E7G4"/>
<keyword evidence="1" id="KW-0489">Methyltransferase</keyword>
<evidence type="ECO:0000256" key="2">
    <source>
        <dbReference type="ARBA" id="ARBA00022679"/>
    </source>
</evidence>